<feature type="transmembrane region" description="Helical" evidence="1">
    <location>
        <begin position="43"/>
        <end position="65"/>
    </location>
</feature>
<evidence type="ECO:0000313" key="2">
    <source>
        <dbReference type="EMBL" id="PRY89423.1"/>
    </source>
</evidence>
<evidence type="ECO:0000256" key="1">
    <source>
        <dbReference type="SAM" id="Phobius"/>
    </source>
</evidence>
<evidence type="ECO:0000313" key="3">
    <source>
        <dbReference type="Proteomes" id="UP000238392"/>
    </source>
</evidence>
<feature type="transmembrane region" description="Helical" evidence="1">
    <location>
        <begin position="77"/>
        <end position="95"/>
    </location>
</feature>
<dbReference type="RefSeq" id="WP_106264516.1">
    <property type="nucleotide sequence ID" value="NZ_PVTQ01000006.1"/>
</dbReference>
<keyword evidence="1" id="KW-0812">Transmembrane</keyword>
<accession>A0A2T0WRT6</accession>
<name>A0A2T0WRT6_9RHOB</name>
<dbReference type="OrthoDB" id="1524823at2"/>
<protein>
    <submittedName>
        <fullName evidence="2">Uncharacterized protein</fullName>
    </submittedName>
</protein>
<feature type="transmembrane region" description="Helical" evidence="1">
    <location>
        <begin position="6"/>
        <end position="31"/>
    </location>
</feature>
<dbReference type="EMBL" id="PVTQ01000006">
    <property type="protein sequence ID" value="PRY89423.1"/>
    <property type="molecule type" value="Genomic_DNA"/>
</dbReference>
<keyword evidence="1" id="KW-0472">Membrane</keyword>
<organism evidence="2 3">
    <name type="scientific">Donghicola tyrosinivorans</name>
    <dbReference type="NCBI Taxonomy" id="1652492"/>
    <lineage>
        <taxon>Bacteria</taxon>
        <taxon>Pseudomonadati</taxon>
        <taxon>Pseudomonadota</taxon>
        <taxon>Alphaproteobacteria</taxon>
        <taxon>Rhodobacterales</taxon>
        <taxon>Roseobacteraceae</taxon>
        <taxon>Donghicola</taxon>
    </lineage>
</organism>
<comment type="caution">
    <text evidence="2">The sequence shown here is derived from an EMBL/GenBank/DDBJ whole genome shotgun (WGS) entry which is preliminary data.</text>
</comment>
<reference evidence="2 3" key="1">
    <citation type="submission" date="2018-03" db="EMBL/GenBank/DDBJ databases">
        <title>Genomic Encyclopedia of Archaeal and Bacterial Type Strains, Phase II (KMG-II): from individual species to whole genera.</title>
        <authorList>
            <person name="Goeker M."/>
        </authorList>
    </citation>
    <scope>NUCLEOTIDE SEQUENCE [LARGE SCALE GENOMIC DNA]</scope>
    <source>
        <strain evidence="2 3">DSM 100212</strain>
    </source>
</reference>
<keyword evidence="3" id="KW-1185">Reference proteome</keyword>
<dbReference type="Proteomes" id="UP000238392">
    <property type="component" value="Unassembled WGS sequence"/>
</dbReference>
<feature type="transmembrane region" description="Helical" evidence="1">
    <location>
        <begin position="104"/>
        <end position="121"/>
    </location>
</feature>
<sequence length="122" mass="12997">MTIAAIIYAAATTLPISMHLGLIAGAPWGRFTMGGRFSGRLPAVWRVLPLVQAALLIAMSCSVLQRANLLDLSLPSYAFPLTLILTFVTLIANSFSPSRPERRLWTPVTAAMALSAAAVAFP</sequence>
<dbReference type="AlphaFoldDB" id="A0A2T0WRT6"/>
<proteinExistence type="predicted"/>
<gene>
    <name evidence="2" type="ORF">CLV74_106125</name>
</gene>
<keyword evidence="1" id="KW-1133">Transmembrane helix</keyword>